<comment type="caution">
    <text evidence="7">Lacks conserved residue(s) required for the propagation of feature annotation.</text>
</comment>
<dbReference type="EMBL" id="SACY01000001">
    <property type="protein sequence ID" value="RVU26519.1"/>
    <property type="molecule type" value="Genomic_DNA"/>
</dbReference>
<dbReference type="NCBIfam" id="NF001080">
    <property type="entry name" value="PRK00121.2-2"/>
    <property type="match status" value="1"/>
</dbReference>
<evidence type="ECO:0000256" key="5">
    <source>
        <dbReference type="ARBA" id="ARBA00022691"/>
    </source>
</evidence>
<accession>A0A437PW88</accession>
<comment type="similarity">
    <text evidence="7">Belongs to the class I-like SAM-binding methyltransferase superfamily. TrmB family.</text>
</comment>
<feature type="binding site" evidence="7">
    <location>
        <begin position="197"/>
        <end position="200"/>
    </location>
    <ligand>
        <name>substrate</name>
    </ligand>
</feature>
<feature type="binding site" evidence="7">
    <location>
        <position position="121"/>
    </location>
    <ligand>
        <name>S-adenosyl-L-methionine</name>
        <dbReference type="ChEBI" id="CHEBI:59789"/>
    </ligand>
</feature>
<sequence length="219" mass="25820">MSRRKSVKYQLATELENVIQRPKDFFDHCKGKWKSDYFKNDNPIVLELGCGKGEYSIGLAQEFPQKNFIGIDVKGDRLASAGVLANKLDLKNVVFLRMQIQFILDFFDENEVDEIWITFPDPRPRDRDEKKRLTFPYFLERYKVILKPKGLVHLKTDSDSLFEYSLESLPSNGFQLIEQTFDLYQSDLNKDHFGIKTRFEEMFYNKGFSIKYLRAVNIK</sequence>
<dbReference type="InterPro" id="IPR029063">
    <property type="entry name" value="SAM-dependent_MTases_sf"/>
</dbReference>
<dbReference type="PROSITE" id="PS51625">
    <property type="entry name" value="SAM_MT_TRMB"/>
    <property type="match status" value="1"/>
</dbReference>
<dbReference type="Proteomes" id="UP000282832">
    <property type="component" value="Unassembled WGS sequence"/>
</dbReference>
<evidence type="ECO:0000256" key="4">
    <source>
        <dbReference type="ARBA" id="ARBA00022679"/>
    </source>
</evidence>
<dbReference type="UniPathway" id="UPA00989"/>
<evidence type="ECO:0000256" key="3">
    <source>
        <dbReference type="ARBA" id="ARBA00022603"/>
    </source>
</evidence>
<comment type="pathway">
    <text evidence="7">tRNA modification; N(7)-methylguanine-tRNA biosynthesis.</text>
</comment>
<comment type="function">
    <text evidence="2 7">Catalyzes the formation of N(7)-methylguanine at position 46 (m7G46) in tRNA.</text>
</comment>
<keyword evidence="4 7" id="KW-0808">Transferase</keyword>
<evidence type="ECO:0000313" key="9">
    <source>
        <dbReference type="Proteomes" id="UP000282832"/>
    </source>
</evidence>
<dbReference type="Gene3D" id="3.40.50.150">
    <property type="entry name" value="Vaccinia Virus protein VP39"/>
    <property type="match status" value="1"/>
</dbReference>
<dbReference type="EC" id="2.1.1.33" evidence="7"/>
<reference evidence="8 9" key="1">
    <citation type="submission" date="2019-01" db="EMBL/GenBank/DDBJ databases">
        <authorList>
            <person name="Chen W.-M."/>
        </authorList>
    </citation>
    <scope>NUCLEOTIDE SEQUENCE [LARGE SCALE GENOMIC DNA]</scope>
    <source>
        <strain evidence="8 9">FSY-15</strain>
    </source>
</reference>
<dbReference type="NCBIfam" id="TIGR00091">
    <property type="entry name" value="tRNA (guanosine(46)-N7)-methyltransferase TrmB"/>
    <property type="match status" value="1"/>
</dbReference>
<name>A0A437PW88_9BACT</name>
<dbReference type="HAMAP" id="MF_01057">
    <property type="entry name" value="tRNA_methyltr_TrmB"/>
    <property type="match status" value="1"/>
</dbReference>
<dbReference type="CDD" id="cd02440">
    <property type="entry name" value="AdoMet_MTases"/>
    <property type="match status" value="1"/>
</dbReference>
<keyword evidence="3 7" id="KW-0489">Methyltransferase</keyword>
<dbReference type="SUPFAM" id="SSF53335">
    <property type="entry name" value="S-adenosyl-L-methionine-dependent methyltransferases"/>
    <property type="match status" value="1"/>
</dbReference>
<dbReference type="PANTHER" id="PTHR23417">
    <property type="entry name" value="3-DEOXY-D-MANNO-OCTULOSONIC-ACID TRANSFERASE/TRNA GUANINE-N 7 - -METHYLTRANSFERASE"/>
    <property type="match status" value="1"/>
</dbReference>
<dbReference type="OrthoDB" id="9802090at2"/>
<feature type="binding site" evidence="7">
    <location>
        <position position="72"/>
    </location>
    <ligand>
        <name>S-adenosyl-L-methionine</name>
        <dbReference type="ChEBI" id="CHEBI:59789"/>
    </ligand>
</feature>
<gene>
    <name evidence="7 8" type="primary">trmB</name>
    <name evidence="8" type="ORF">EOJ36_00555</name>
</gene>
<evidence type="ECO:0000256" key="6">
    <source>
        <dbReference type="ARBA" id="ARBA00022694"/>
    </source>
</evidence>
<dbReference type="PANTHER" id="PTHR23417:SF14">
    <property type="entry name" value="PENTACOTRIPEPTIDE-REPEAT REGION OF PRORP DOMAIN-CONTAINING PROTEIN"/>
    <property type="match status" value="1"/>
</dbReference>
<dbReference type="Pfam" id="PF02390">
    <property type="entry name" value="Methyltransf_4"/>
    <property type="match status" value="1"/>
</dbReference>
<evidence type="ECO:0000256" key="7">
    <source>
        <dbReference type="HAMAP-Rule" id="MF_01057"/>
    </source>
</evidence>
<keyword evidence="6 7" id="KW-0819">tRNA processing</keyword>
<keyword evidence="9" id="KW-1185">Reference proteome</keyword>
<proteinExistence type="inferred from homology"/>
<feature type="binding site" evidence="7">
    <location>
        <position position="157"/>
    </location>
    <ligand>
        <name>substrate</name>
    </ligand>
</feature>
<organism evidence="8 9">
    <name type="scientific">Sandaracinomonas limnophila</name>
    <dbReference type="NCBI Taxonomy" id="1862386"/>
    <lineage>
        <taxon>Bacteria</taxon>
        <taxon>Pseudomonadati</taxon>
        <taxon>Bacteroidota</taxon>
        <taxon>Cytophagia</taxon>
        <taxon>Cytophagales</taxon>
        <taxon>Flectobacillaceae</taxon>
        <taxon>Sandaracinomonas</taxon>
    </lineage>
</organism>
<comment type="catalytic activity">
    <reaction evidence="1 7">
        <text>guanosine(46) in tRNA + S-adenosyl-L-methionine = N(7)-methylguanosine(46) in tRNA + S-adenosyl-L-homocysteine</text>
        <dbReference type="Rhea" id="RHEA:42708"/>
        <dbReference type="Rhea" id="RHEA-COMP:10188"/>
        <dbReference type="Rhea" id="RHEA-COMP:10189"/>
        <dbReference type="ChEBI" id="CHEBI:57856"/>
        <dbReference type="ChEBI" id="CHEBI:59789"/>
        <dbReference type="ChEBI" id="CHEBI:74269"/>
        <dbReference type="ChEBI" id="CHEBI:74480"/>
        <dbReference type="EC" id="2.1.1.33"/>
    </reaction>
</comment>
<keyword evidence="5 7" id="KW-0949">S-adenosyl-L-methionine</keyword>
<comment type="caution">
    <text evidence="8">The sequence shown here is derived from an EMBL/GenBank/DDBJ whole genome shotgun (WGS) entry which is preliminary data.</text>
</comment>
<evidence type="ECO:0000256" key="1">
    <source>
        <dbReference type="ARBA" id="ARBA00000142"/>
    </source>
</evidence>
<evidence type="ECO:0000256" key="2">
    <source>
        <dbReference type="ARBA" id="ARBA00003015"/>
    </source>
</evidence>
<evidence type="ECO:0000313" key="8">
    <source>
        <dbReference type="EMBL" id="RVU26519.1"/>
    </source>
</evidence>
<feature type="binding site" evidence="7">
    <location>
        <position position="47"/>
    </location>
    <ligand>
        <name>S-adenosyl-L-methionine</name>
        <dbReference type="ChEBI" id="CHEBI:59789"/>
    </ligand>
</feature>
<dbReference type="RefSeq" id="WP_127802072.1">
    <property type="nucleotide sequence ID" value="NZ_SACY01000001.1"/>
</dbReference>
<dbReference type="GO" id="GO:0008176">
    <property type="term" value="F:tRNA (guanine(46)-N7)-methyltransferase activity"/>
    <property type="evidence" value="ECO:0007669"/>
    <property type="project" value="UniProtKB-UniRule"/>
</dbReference>
<dbReference type="AlphaFoldDB" id="A0A437PW88"/>
<protein>
    <recommendedName>
        <fullName evidence="7">tRNA (guanine-N(7)-)-methyltransferase</fullName>
        <ecNumber evidence="7">2.1.1.33</ecNumber>
    </recommendedName>
    <alternativeName>
        <fullName evidence="7">tRNA (guanine(46)-N(7))-methyltransferase</fullName>
    </alternativeName>
    <alternativeName>
        <fullName evidence="7">tRNA(m7G46)-methyltransferase</fullName>
    </alternativeName>
</protein>
<dbReference type="InterPro" id="IPR055361">
    <property type="entry name" value="tRNA_methyltr_TrmB_bact"/>
</dbReference>
<dbReference type="GO" id="GO:0043527">
    <property type="term" value="C:tRNA methyltransferase complex"/>
    <property type="evidence" value="ECO:0007669"/>
    <property type="project" value="TreeGrafter"/>
</dbReference>
<dbReference type="InterPro" id="IPR003358">
    <property type="entry name" value="tRNA_(Gua-N-7)_MeTrfase_Trmb"/>
</dbReference>